<dbReference type="Gene3D" id="2.40.160.20">
    <property type="match status" value="1"/>
</dbReference>
<sequence>MIRMYRISMASILLFSAQQANAELTLGLDFLQDSGDRDISASYSSSGNEFDTSGYIADSTGYRLRLGFGSVKDNRTELYFSQYDVDDDGQFGDKQEWELGVNYIATFFKNSVNPSLKPVTPFLKAGLGFGQADTNMEFITSSGETTDNIYNVHLNLGGGVSYFFTDNIAVTGGIEYVYRDWEDIKYGFVTIDTTDSLFRFGVGIDVSF</sequence>
<reference evidence="4" key="1">
    <citation type="submission" date="2023-06" db="EMBL/GenBank/DDBJ databases">
        <title>Uncultivated large filamentous bacteria from sulfidic sediments reveal new species and different genomic features in energy metabolism and defense.</title>
        <authorList>
            <person name="Fonseca A."/>
        </authorList>
    </citation>
    <scope>NUCLEOTIDE SEQUENCE</scope>
    <source>
        <strain evidence="4">HSG4</strain>
    </source>
</reference>
<organism evidence="4 5">
    <name type="scientific">Candidatus Marithioploca araucensis</name>
    <dbReference type="NCBI Taxonomy" id="70273"/>
    <lineage>
        <taxon>Bacteria</taxon>
        <taxon>Pseudomonadati</taxon>
        <taxon>Pseudomonadota</taxon>
        <taxon>Gammaproteobacteria</taxon>
        <taxon>Thiotrichales</taxon>
        <taxon>Thiotrichaceae</taxon>
        <taxon>Candidatus Marithioploca</taxon>
    </lineage>
</organism>
<evidence type="ECO:0000256" key="2">
    <source>
        <dbReference type="SAM" id="SignalP"/>
    </source>
</evidence>
<keyword evidence="5" id="KW-1185">Reference proteome</keyword>
<name>A0ABT7VUS4_9GAMM</name>
<comment type="caution">
    <text evidence="4">The sequence shown here is derived from an EMBL/GenBank/DDBJ whole genome shotgun (WGS) entry which is preliminary data.</text>
</comment>
<evidence type="ECO:0000313" key="4">
    <source>
        <dbReference type="EMBL" id="MDM8563334.1"/>
    </source>
</evidence>
<dbReference type="InterPro" id="IPR011250">
    <property type="entry name" value="OMP/PagP_B-barrel"/>
</dbReference>
<keyword evidence="1 2" id="KW-0732">Signal</keyword>
<proteinExistence type="predicted"/>
<dbReference type="InterPro" id="IPR027385">
    <property type="entry name" value="Beta-barrel_OMP"/>
</dbReference>
<feature type="signal peptide" evidence="2">
    <location>
        <begin position="1"/>
        <end position="22"/>
    </location>
</feature>
<protein>
    <submittedName>
        <fullName evidence="4">Outer membrane beta-barrel protein</fullName>
    </submittedName>
</protein>
<evidence type="ECO:0000256" key="1">
    <source>
        <dbReference type="ARBA" id="ARBA00022729"/>
    </source>
</evidence>
<feature type="domain" description="Outer membrane protein beta-barrel" evidence="3">
    <location>
        <begin position="9"/>
        <end position="190"/>
    </location>
</feature>
<evidence type="ECO:0000313" key="5">
    <source>
        <dbReference type="Proteomes" id="UP001171945"/>
    </source>
</evidence>
<feature type="chain" id="PRO_5046037609" evidence="2">
    <location>
        <begin position="23"/>
        <end position="208"/>
    </location>
</feature>
<accession>A0ABT7VUS4</accession>
<dbReference type="Proteomes" id="UP001171945">
    <property type="component" value="Unassembled WGS sequence"/>
</dbReference>
<gene>
    <name evidence="4" type="ORF">QUF54_08270</name>
</gene>
<dbReference type="EMBL" id="JAUCGM010000582">
    <property type="protein sequence ID" value="MDM8563334.1"/>
    <property type="molecule type" value="Genomic_DNA"/>
</dbReference>
<dbReference type="SUPFAM" id="SSF56925">
    <property type="entry name" value="OMPA-like"/>
    <property type="match status" value="1"/>
</dbReference>
<dbReference type="Pfam" id="PF13505">
    <property type="entry name" value="OMP_b-brl"/>
    <property type="match status" value="1"/>
</dbReference>
<evidence type="ECO:0000259" key="3">
    <source>
        <dbReference type="Pfam" id="PF13505"/>
    </source>
</evidence>